<organism evidence="6 8">
    <name type="scientific">Bordetella bronchialis</name>
    <dbReference type="NCBI Taxonomy" id="463025"/>
    <lineage>
        <taxon>Bacteria</taxon>
        <taxon>Pseudomonadati</taxon>
        <taxon>Pseudomonadota</taxon>
        <taxon>Betaproteobacteria</taxon>
        <taxon>Burkholderiales</taxon>
        <taxon>Alcaligenaceae</taxon>
        <taxon>Bordetella</taxon>
    </lineage>
</organism>
<dbReference type="Proteomes" id="UP000092213">
    <property type="component" value="Chromosome"/>
</dbReference>
<name>A0A193FUD6_9BORD</name>
<proteinExistence type="predicted"/>
<feature type="domain" description="HTH gntR-type" evidence="4">
    <location>
        <begin position="7"/>
        <end position="74"/>
    </location>
</feature>
<accession>A0A193FUD6</accession>
<dbReference type="GO" id="GO:0003677">
    <property type="term" value="F:DNA binding"/>
    <property type="evidence" value="ECO:0007669"/>
    <property type="project" value="UniProtKB-KW"/>
</dbReference>
<dbReference type="AlphaFoldDB" id="A0A193FUD6"/>
<sequence>MPIAKQNTQANLAYQELKKRILMGFFGASDRLREIEVAELLNMGRTPVREALKRLEDEGLLTHEPRRGLVVTSLDQQSVTELYAMRELLEGGAARFAAKHASEAEIDNMAHILEEGQRGGDPVAANLAFHQSIYGAAHNKFLIRALQSLTDSTYLLGRSTLEMPGRPDAAHGEHRAIYEAIRDGDPARAEQMAREHIRNALLERLKILRAKQSTGQ</sequence>
<dbReference type="PANTHER" id="PTHR43537:SF49">
    <property type="entry name" value="TRANSCRIPTIONAL REGULATORY PROTEIN"/>
    <property type="match status" value="1"/>
</dbReference>
<evidence type="ECO:0000256" key="2">
    <source>
        <dbReference type="ARBA" id="ARBA00023125"/>
    </source>
</evidence>
<dbReference type="STRING" id="463025.BAU08_08500"/>
<dbReference type="SUPFAM" id="SSF48008">
    <property type="entry name" value="GntR ligand-binding domain-like"/>
    <property type="match status" value="1"/>
</dbReference>
<dbReference type="SMART" id="SM00895">
    <property type="entry name" value="FCD"/>
    <property type="match status" value="1"/>
</dbReference>
<evidence type="ECO:0000313" key="7">
    <source>
        <dbReference type="Proteomes" id="UP000091897"/>
    </source>
</evidence>
<keyword evidence="3" id="KW-0804">Transcription</keyword>
<evidence type="ECO:0000256" key="1">
    <source>
        <dbReference type="ARBA" id="ARBA00023015"/>
    </source>
</evidence>
<evidence type="ECO:0000313" key="6">
    <source>
        <dbReference type="EMBL" id="ANN71367.1"/>
    </source>
</evidence>
<dbReference type="CDD" id="cd07377">
    <property type="entry name" value="WHTH_GntR"/>
    <property type="match status" value="1"/>
</dbReference>
<dbReference type="InterPro" id="IPR000524">
    <property type="entry name" value="Tscrpt_reg_HTH_GntR"/>
</dbReference>
<dbReference type="Gene3D" id="1.20.120.530">
    <property type="entry name" value="GntR ligand-binding domain-like"/>
    <property type="match status" value="1"/>
</dbReference>
<dbReference type="KEGG" id="bbro:BAU06_08275"/>
<dbReference type="PANTHER" id="PTHR43537">
    <property type="entry name" value="TRANSCRIPTIONAL REGULATOR, GNTR FAMILY"/>
    <property type="match status" value="1"/>
</dbReference>
<evidence type="ECO:0000313" key="5">
    <source>
        <dbReference type="EMBL" id="ANN66286.1"/>
    </source>
</evidence>
<dbReference type="Pfam" id="PF07729">
    <property type="entry name" value="FCD"/>
    <property type="match status" value="1"/>
</dbReference>
<keyword evidence="7" id="KW-1185">Reference proteome</keyword>
<dbReference type="OrthoDB" id="8680857at2"/>
<gene>
    <name evidence="5" type="ORF">BAU06_08275</name>
    <name evidence="6" type="ORF">BAU08_08500</name>
</gene>
<dbReference type="InterPro" id="IPR008920">
    <property type="entry name" value="TF_FadR/GntR_C"/>
</dbReference>
<dbReference type="EMBL" id="CP016170">
    <property type="protein sequence ID" value="ANN66286.1"/>
    <property type="molecule type" value="Genomic_DNA"/>
</dbReference>
<dbReference type="Gene3D" id="1.10.10.10">
    <property type="entry name" value="Winged helix-like DNA-binding domain superfamily/Winged helix DNA-binding domain"/>
    <property type="match status" value="1"/>
</dbReference>
<keyword evidence="2" id="KW-0238">DNA-binding</keyword>
<dbReference type="InterPro" id="IPR036390">
    <property type="entry name" value="WH_DNA-bd_sf"/>
</dbReference>
<dbReference type="Pfam" id="PF00392">
    <property type="entry name" value="GntR"/>
    <property type="match status" value="1"/>
</dbReference>
<dbReference type="PROSITE" id="PS50949">
    <property type="entry name" value="HTH_GNTR"/>
    <property type="match status" value="1"/>
</dbReference>
<dbReference type="EMBL" id="CP016171">
    <property type="protein sequence ID" value="ANN71367.1"/>
    <property type="molecule type" value="Genomic_DNA"/>
</dbReference>
<dbReference type="GO" id="GO:0003700">
    <property type="term" value="F:DNA-binding transcription factor activity"/>
    <property type="evidence" value="ECO:0007669"/>
    <property type="project" value="InterPro"/>
</dbReference>
<evidence type="ECO:0000313" key="8">
    <source>
        <dbReference type="Proteomes" id="UP000092213"/>
    </source>
</evidence>
<dbReference type="RefSeq" id="WP_066346906.1">
    <property type="nucleotide sequence ID" value="NZ_CBCSFJ010000037.1"/>
</dbReference>
<evidence type="ECO:0000256" key="3">
    <source>
        <dbReference type="ARBA" id="ARBA00023163"/>
    </source>
</evidence>
<dbReference type="SMART" id="SM00345">
    <property type="entry name" value="HTH_GNTR"/>
    <property type="match status" value="1"/>
</dbReference>
<dbReference type="InterPro" id="IPR011711">
    <property type="entry name" value="GntR_C"/>
</dbReference>
<protein>
    <submittedName>
        <fullName evidence="6">GntR family transcriptional regulator</fullName>
    </submittedName>
</protein>
<reference evidence="7 8" key="1">
    <citation type="submission" date="2016-06" db="EMBL/GenBank/DDBJ databases">
        <title>Complete genome sequences of Bordetella bronchialis and Bordetella flabilis.</title>
        <authorList>
            <person name="LiPuma J.J."/>
            <person name="Spilker T."/>
        </authorList>
    </citation>
    <scope>NUCLEOTIDE SEQUENCE [LARGE SCALE GENOMIC DNA]</scope>
    <source>
        <strain evidence="6 8">AU17976</strain>
        <strain evidence="5 7">AU3182</strain>
    </source>
</reference>
<evidence type="ECO:0000259" key="4">
    <source>
        <dbReference type="PROSITE" id="PS50949"/>
    </source>
</evidence>
<dbReference type="InterPro" id="IPR036388">
    <property type="entry name" value="WH-like_DNA-bd_sf"/>
</dbReference>
<keyword evidence="1" id="KW-0805">Transcription regulation</keyword>
<dbReference type="SUPFAM" id="SSF46785">
    <property type="entry name" value="Winged helix' DNA-binding domain"/>
    <property type="match status" value="1"/>
</dbReference>
<dbReference type="Proteomes" id="UP000091897">
    <property type="component" value="Chromosome"/>
</dbReference>